<feature type="chain" id="PRO_5004531599" evidence="1">
    <location>
        <begin position="26"/>
        <end position="68"/>
    </location>
</feature>
<reference evidence="2" key="2">
    <citation type="submission" date="2013-05" db="EMBL/GenBank/DDBJ databases">
        <authorList>
            <person name="Carter J.-M."/>
            <person name="Baker S.C."/>
            <person name="Pink R."/>
            <person name="Carter D.R.F."/>
            <person name="Collins A."/>
            <person name="Tomlin J."/>
            <person name="Gibbs M."/>
            <person name="Breuker C.J."/>
        </authorList>
    </citation>
    <scope>NUCLEOTIDE SEQUENCE</scope>
    <source>
        <tissue evidence="2">Ovary</tissue>
    </source>
</reference>
<reference evidence="2" key="1">
    <citation type="journal article" date="2013" name="BMC Genomics">
        <title>Unscrambling butterfly oogenesis.</title>
        <authorList>
            <person name="Carter J.M."/>
            <person name="Baker S.C."/>
            <person name="Pink R."/>
            <person name="Carter D.R."/>
            <person name="Collins A."/>
            <person name="Tomlin J."/>
            <person name="Gibbs M."/>
            <person name="Breuker C.J."/>
        </authorList>
    </citation>
    <scope>NUCLEOTIDE SEQUENCE</scope>
    <source>
        <tissue evidence="2">Ovary</tissue>
    </source>
</reference>
<sequence>MLCTISGLIVSTLIRMLSLFMQVTSIFCCFETLCDDKSELNALRLHVNSQRESLSNLWYNSYLQYYLP</sequence>
<organism evidence="2">
    <name type="scientific">Pararge aegeria</name>
    <name type="common">speckled wood butterfly</name>
    <dbReference type="NCBI Taxonomy" id="116150"/>
    <lineage>
        <taxon>Eukaryota</taxon>
        <taxon>Metazoa</taxon>
        <taxon>Ecdysozoa</taxon>
        <taxon>Arthropoda</taxon>
        <taxon>Hexapoda</taxon>
        <taxon>Insecta</taxon>
        <taxon>Pterygota</taxon>
        <taxon>Neoptera</taxon>
        <taxon>Endopterygota</taxon>
        <taxon>Lepidoptera</taxon>
        <taxon>Glossata</taxon>
        <taxon>Ditrysia</taxon>
        <taxon>Papilionoidea</taxon>
        <taxon>Nymphalidae</taxon>
        <taxon>Satyrinae</taxon>
        <taxon>Satyrini</taxon>
        <taxon>Parargina</taxon>
        <taxon>Pararge</taxon>
    </lineage>
</organism>
<evidence type="ECO:0000256" key="1">
    <source>
        <dbReference type="SAM" id="SignalP"/>
    </source>
</evidence>
<name>S4NLG6_9NEOP</name>
<dbReference type="EMBL" id="GAIX01014706">
    <property type="protein sequence ID" value="JAA77854.1"/>
    <property type="molecule type" value="Transcribed_RNA"/>
</dbReference>
<protein>
    <submittedName>
        <fullName evidence="2">Uncharacterized protein</fullName>
    </submittedName>
</protein>
<dbReference type="AlphaFoldDB" id="S4NLG6"/>
<feature type="non-terminal residue" evidence="2">
    <location>
        <position position="68"/>
    </location>
</feature>
<feature type="signal peptide" evidence="1">
    <location>
        <begin position="1"/>
        <end position="25"/>
    </location>
</feature>
<keyword evidence="1" id="KW-0732">Signal</keyword>
<accession>S4NLG6</accession>
<evidence type="ECO:0000313" key="2">
    <source>
        <dbReference type="EMBL" id="JAA77854.1"/>
    </source>
</evidence>
<proteinExistence type="predicted"/>